<dbReference type="SMART" id="SM00028">
    <property type="entry name" value="TPR"/>
    <property type="match status" value="5"/>
</dbReference>
<evidence type="ECO:0000259" key="5">
    <source>
        <dbReference type="SMART" id="SM00382"/>
    </source>
</evidence>
<evidence type="ECO:0000256" key="2">
    <source>
        <dbReference type="ARBA" id="ARBA00022803"/>
    </source>
</evidence>
<dbReference type="InterPro" id="IPR027417">
    <property type="entry name" value="P-loop_NTPase"/>
</dbReference>
<evidence type="ECO:0000256" key="3">
    <source>
        <dbReference type="PROSITE-ProRule" id="PRU00339"/>
    </source>
</evidence>
<dbReference type="Pfam" id="PF13424">
    <property type="entry name" value="TPR_12"/>
    <property type="match status" value="2"/>
</dbReference>
<dbReference type="Gene3D" id="2.60.220.30">
    <property type="match status" value="1"/>
</dbReference>
<dbReference type="PROSITE" id="PS50005">
    <property type="entry name" value="TPR"/>
    <property type="match status" value="2"/>
</dbReference>
<dbReference type="SUPFAM" id="SSF48452">
    <property type="entry name" value="TPR-like"/>
    <property type="match status" value="1"/>
</dbReference>
<comment type="caution">
    <text evidence="6">The sequence shown here is derived from an EMBL/GenBank/DDBJ whole genome shotgun (WGS) entry which is preliminary data.</text>
</comment>
<dbReference type="InterPro" id="IPR003593">
    <property type="entry name" value="AAA+_ATPase"/>
</dbReference>
<feature type="region of interest" description="Disordered" evidence="4">
    <location>
        <begin position="1080"/>
        <end position="1117"/>
    </location>
</feature>
<dbReference type="SMART" id="SM00382">
    <property type="entry name" value="AAA"/>
    <property type="match status" value="1"/>
</dbReference>
<dbReference type="EMBL" id="LSMT01000544">
    <property type="protein sequence ID" value="PFX16465.1"/>
    <property type="molecule type" value="Genomic_DNA"/>
</dbReference>
<dbReference type="Proteomes" id="UP000225706">
    <property type="component" value="Unassembled WGS sequence"/>
</dbReference>
<proteinExistence type="predicted"/>
<protein>
    <submittedName>
        <fullName evidence="6">Tetratricopeptide repeat protein 28</fullName>
    </submittedName>
</protein>
<gene>
    <name evidence="6" type="primary">Ttc28</name>
    <name evidence="6" type="ORF">AWC38_SpisGene19263</name>
</gene>
<dbReference type="GO" id="GO:0005524">
    <property type="term" value="F:ATP binding"/>
    <property type="evidence" value="ECO:0007669"/>
    <property type="project" value="InterPro"/>
</dbReference>
<keyword evidence="2 3" id="KW-0802">TPR repeat</keyword>
<dbReference type="PRINTS" id="PR00364">
    <property type="entry name" value="DISEASERSIST"/>
</dbReference>
<dbReference type="Pfam" id="PF00004">
    <property type="entry name" value="AAA"/>
    <property type="match status" value="1"/>
</dbReference>
<dbReference type="GO" id="GO:0016887">
    <property type="term" value="F:ATP hydrolysis activity"/>
    <property type="evidence" value="ECO:0007669"/>
    <property type="project" value="InterPro"/>
</dbReference>
<dbReference type="Gene3D" id="1.25.40.10">
    <property type="entry name" value="Tetratricopeptide repeat domain"/>
    <property type="match status" value="2"/>
</dbReference>
<evidence type="ECO:0000256" key="1">
    <source>
        <dbReference type="ARBA" id="ARBA00022737"/>
    </source>
</evidence>
<dbReference type="PANTHER" id="PTHR45641:SF1">
    <property type="entry name" value="AAA+ ATPASE DOMAIN-CONTAINING PROTEIN"/>
    <property type="match status" value="1"/>
</dbReference>
<feature type="repeat" description="TPR" evidence="3">
    <location>
        <begin position="630"/>
        <end position="663"/>
    </location>
</feature>
<feature type="compositionally biased region" description="Low complexity" evidence="4">
    <location>
        <begin position="1021"/>
        <end position="1033"/>
    </location>
</feature>
<dbReference type="InterPro" id="IPR011990">
    <property type="entry name" value="TPR-like_helical_dom_sf"/>
</dbReference>
<dbReference type="InterPro" id="IPR003959">
    <property type="entry name" value="ATPase_AAA_core"/>
</dbReference>
<feature type="region of interest" description="Disordered" evidence="4">
    <location>
        <begin position="1"/>
        <end position="21"/>
    </location>
</feature>
<feature type="domain" description="AAA+ ATPase" evidence="5">
    <location>
        <begin position="139"/>
        <end position="294"/>
    </location>
</feature>
<dbReference type="PANTHER" id="PTHR45641">
    <property type="entry name" value="TETRATRICOPEPTIDE REPEAT PROTEIN (AFU_ORTHOLOGUE AFUA_6G03870)"/>
    <property type="match status" value="1"/>
</dbReference>
<evidence type="ECO:0000313" key="7">
    <source>
        <dbReference type="Proteomes" id="UP000225706"/>
    </source>
</evidence>
<feature type="repeat" description="TPR" evidence="3">
    <location>
        <begin position="714"/>
        <end position="747"/>
    </location>
</feature>
<sequence>MASQEPIPQAASTTPGEISPHFDKLLRDVTDALTAEELKDAVATIKNTFEVNSQDQTDHDLYSHLRLFATRDILSEENLTLLERFVACKSSKRKGITKRIDAFKQSRLHSATPKVSGQPIKGRDLDLNVIMAKLTGARAKEIVNLYGPGGVGKTTLGKEICLRWPGQSISVDMREVAEMKDVYFHIMMALDTKRTVLSYDENPVINQLRKLRMDSPSDVLLLLDNVDKFSGGNGDLVKTLNDKMVKLLQRLVEQKNKNEKDEEGIASLKIILISRAPFQGLNPRESDCYEVKALGREFSQEVILEKAGELPVLEIGKIVDMCKGYPLLLNGMAAIIRQKIAAGEKVLTTIKDELTTLETEGETALSPVQDQQEREAWQCLSKEIGEDKLSCLRKMFFLLPTNNLKFSALALSLFCHPFSEETAASVLGVESSEAIIVLEGLRSREVLSVYPDAKELLYDIHPLMRSFLRSIGNSSVFRKVFGKAKDRFRELYFSKMTSISALLDKNYLSAFDHFDHDKPNFEFALELPFKAEDLHRLKEHHERAMIYFLFEAMLDSKQRRNIFKSWAEATEEDGREGSLFRVEMRSNEAMQVLEIHGWKRAADILKLADESFLKVDKRMENGTPYRFASASYLYVAGEIFYKKGSVQEALRNFHSSLDLMEELVGNHTSTTKCLNAIGNCHNALSNFKDAMNFYTRAFEMRKVLSDSKNHLDLSFFKGQIGTVYEMQKEYGKAILCYQEALELSKQLKRSGILRLALFHRNIANAHAWKREYEKAYKSAMDAYEIRKDILGDHPDTARSAFQVGEICRSLDQSEEAEEFLDEAWRIEKSLEMGNHSAVRDRIVQSYENVLTSDRQNEFRQEALEFYVRLWQEDKEFTYAKKSIIDQIIERLDRYGDRKMKSKYRKEALEFYVMAWNSPDLQQLPRIQREEILQIILYLSKLLREKELHKKFQGEQFRFYEKQWEEGTVMTAQDVKDILRTLQRLATQLGDVGKSEKYKKLHEEYRRGASSQQFMQIVPAAGSLAEPSSSSSGGDQPGIVPEKSLKEKKHSIRIENTTSVSQEKSENMFVVKKPVDLSAVEESSSDTQILTKQNEQETAEGDLSKEKDLSTTQDDFPDNRIGIQLRENINRAFGIITSEGGEVTANDVQLVCSPGAVDNPVSVKITLEDPVTYYGLVVQRGLENDIVFGAPIINLLPNGHFFKKPIALTSRIKIDQRGSDYRDVLVLHGTEAKDGTISWRDITQTATINVSKGEVITKLDRFSKVAYLLTLTWISAKEIVSRLNLMPFKYSVSAFFKKSPSELALAFMSEDIFHEPYFKEHHASAFAQMTNEGFELLSMRSTGGHSERSIYNSECLQVSVDLEEDYQVVGEQANRVIVDCSVWWNTGEIIKFPLHAINDVGILCGRIKVQGQYGHSRESHFSEQDLLGYVRRFLGVEGEVFNLIPILAQKIQIHADDVCEDVVKHWQDDDVQLKILLQPWIETGSANTMDHLKKILSDLKEEDYKVTKRGQMHIRNLRELAVKIAALKVHHTDLKKFFIQKIQILCQAVMRDCCIQVENSSEDIDRASSSGNYAKHLELRKKISRRTAAKYQRLISSKDESVVTMFLEIVPNLIQEVKAMFGAQKIPPALNGLRGIDEKTLGPMASNVRESQENNKIRKLICHICKIVEKLCDLNCNSNNPPERVRKLGQSLAILPMLDILQSFFLKCPEEIRLHKRLELLSVCIRDIISDEIEVNEATMRDFFDLSASLIHFAKFDPARMVRFELSDSNNSSVECQRGGLTYETDSDTYYEEFVVDNVIEQDLLLNAVAAISVEGRTHKIGTGAFKLTIVLPASEEETFDECCTSFGSTVSVKKLKDQNSSNFRVVLCSTGKEILSHVVVALERKLKDEVDWKRSEVTPCKLTMRTRATEPSKTSVKLRLVYKWKSAGLRLESQDFIADADINTDSTWGVDDSMDGDATHVLSPLADGSFLNDFAKQQSQTQVPSQVSIVFLSELHQHVHHVHNIQDVNVKSEYCAVGDHSSFSIQEPSTSTRPSLHIASS</sequence>
<name>A0A2B4RJN6_STYPI</name>
<accession>A0A2B4RJN6</accession>
<dbReference type="SUPFAM" id="SSF52540">
    <property type="entry name" value="P-loop containing nucleoside triphosphate hydrolases"/>
    <property type="match status" value="1"/>
</dbReference>
<evidence type="ECO:0000313" key="6">
    <source>
        <dbReference type="EMBL" id="PFX16465.1"/>
    </source>
</evidence>
<dbReference type="Gene3D" id="3.40.50.300">
    <property type="entry name" value="P-loop containing nucleotide triphosphate hydrolases"/>
    <property type="match status" value="1"/>
</dbReference>
<reference evidence="7" key="1">
    <citation type="journal article" date="2017" name="bioRxiv">
        <title>Comparative analysis of the genomes of Stylophora pistillata and Acropora digitifera provides evidence for extensive differences between species of corals.</title>
        <authorList>
            <person name="Voolstra C.R."/>
            <person name="Li Y."/>
            <person name="Liew Y.J."/>
            <person name="Baumgarten S."/>
            <person name="Zoccola D."/>
            <person name="Flot J.-F."/>
            <person name="Tambutte S."/>
            <person name="Allemand D."/>
            <person name="Aranda M."/>
        </authorList>
    </citation>
    <scope>NUCLEOTIDE SEQUENCE [LARGE SCALE GENOMIC DNA]</scope>
</reference>
<feature type="region of interest" description="Disordered" evidence="4">
    <location>
        <begin position="1021"/>
        <end position="1064"/>
    </location>
</feature>
<keyword evidence="7" id="KW-1185">Reference proteome</keyword>
<evidence type="ECO:0000256" key="4">
    <source>
        <dbReference type="SAM" id="MobiDB-lite"/>
    </source>
</evidence>
<keyword evidence="1" id="KW-0677">Repeat</keyword>
<dbReference type="OrthoDB" id="5976662at2759"/>
<dbReference type="InterPro" id="IPR019734">
    <property type="entry name" value="TPR_rpt"/>
</dbReference>
<organism evidence="6 7">
    <name type="scientific">Stylophora pistillata</name>
    <name type="common">Smooth cauliflower coral</name>
    <dbReference type="NCBI Taxonomy" id="50429"/>
    <lineage>
        <taxon>Eukaryota</taxon>
        <taxon>Metazoa</taxon>
        <taxon>Cnidaria</taxon>
        <taxon>Anthozoa</taxon>
        <taxon>Hexacorallia</taxon>
        <taxon>Scleractinia</taxon>
        <taxon>Astrocoeniina</taxon>
        <taxon>Pocilloporidae</taxon>
        <taxon>Stylophora</taxon>
    </lineage>
</organism>
<feature type="compositionally biased region" description="Polar residues" evidence="4">
    <location>
        <begin position="1080"/>
        <end position="1092"/>
    </location>
</feature>